<dbReference type="PANTHER" id="PTHR11908:SF132">
    <property type="entry name" value="ALDEHYDE OXIDASE 1-RELATED"/>
    <property type="match status" value="1"/>
</dbReference>
<dbReference type="EMBL" id="PHIG01000007">
    <property type="protein sequence ID" value="PJK31223.1"/>
    <property type="molecule type" value="Genomic_DNA"/>
</dbReference>
<dbReference type="GO" id="GO:0016491">
    <property type="term" value="F:oxidoreductase activity"/>
    <property type="evidence" value="ECO:0007669"/>
    <property type="project" value="UniProtKB-KW"/>
</dbReference>
<dbReference type="SMART" id="SM01008">
    <property type="entry name" value="Ald_Xan_dh_C"/>
    <property type="match status" value="1"/>
</dbReference>
<dbReference type="InterPro" id="IPR000674">
    <property type="entry name" value="Ald_Oxase/Xan_DH_a/b"/>
</dbReference>
<dbReference type="InterPro" id="IPR046867">
    <property type="entry name" value="AldOxase/xan_DH_MoCoBD2"/>
</dbReference>
<protein>
    <submittedName>
        <fullName evidence="4">Carbon monoxide dehydrogenase</fullName>
    </submittedName>
</protein>
<evidence type="ECO:0000313" key="4">
    <source>
        <dbReference type="EMBL" id="PJK31223.1"/>
    </source>
</evidence>
<dbReference type="InterPro" id="IPR036856">
    <property type="entry name" value="Ald_Oxase/Xan_DH_a/b_sf"/>
</dbReference>
<dbReference type="Pfam" id="PF01315">
    <property type="entry name" value="Ald_Xan_dh_C"/>
    <property type="match status" value="1"/>
</dbReference>
<dbReference type="GO" id="GO:0005506">
    <property type="term" value="F:iron ion binding"/>
    <property type="evidence" value="ECO:0007669"/>
    <property type="project" value="InterPro"/>
</dbReference>
<sequence length="764" mass="80320">MVQSGTFQWGKHMARIGEGIGRKEDLRFVTGRGRYTADIETPDALHAVFVRSPVAFGRIAGIDSAAAAAAPGVAAVLTGREAAADGLGHIPTGAPVTNRDGTPMHQARRPVLPEAQVHHVGQPLAVVLARTRAKALAAAELVEIDIEESPPALECARAPAIHDGIPENMAFDWEAGDFEAASKAVADAPRRVDMRFHQNRMVGGALEGLAAQAEYDAGAGQVVLTAATQGAHALKVMLTKFALNWPRERLRVIVPDVGGGFGPKGFVYQEQAAVAWACWRLKRPVRWVSERAESFVSEVHARDQFVTARMGFNDEGRILAVTMDVDADMGAFLSGFAPGVPTDGMAKVLTGLYDVSVAGLRVRGFYTNTVPVDAYRGAGKPPAIYCLERLVDLAAGELGLDPVEIRRRNLVPADALPYTTATGKVLDAGGDYAAALQSTAHALDWNLARRDGPIRRGVGICCNLHPIGGSSAETSRVTVSGDGRIVAWTGTQSTGQGHETVFAQILADRLGVPVDLIDVRQGDTAQLRRGGGTGGSSSTVISGSTLTRTADEVIRLGKARAADLLETAAADIEYAGGHFSVAGTDRRVSLFDVAGDDGLEAEQDFADQVAAFPYGAVGAEVEIDTETGAIRLTKLVSCDDAGRIINPVLLAGQSHGALVQGAGQALWEHAAYDLETGQLVAGTFMDYAMPRAGDLPAIGAEFIETLSPTNILGARGIGEMGANGAPVAIANAVYDALRGLGVTDLEPPFTPHRIWRAIRAAQVV</sequence>
<gene>
    <name evidence="4" type="ORF">CVT23_03060</name>
</gene>
<evidence type="ECO:0000313" key="5">
    <source>
        <dbReference type="Proteomes" id="UP000229498"/>
    </source>
</evidence>
<dbReference type="Gene3D" id="3.90.1170.50">
    <property type="entry name" value="Aldehyde oxidase/xanthine dehydrogenase, a/b hammerhead"/>
    <property type="match status" value="1"/>
</dbReference>
<keyword evidence="5" id="KW-1185">Reference proteome</keyword>
<accession>A0A2M9G690</accession>
<dbReference type="Pfam" id="PF02738">
    <property type="entry name" value="MoCoBD_1"/>
    <property type="match status" value="1"/>
</dbReference>
<dbReference type="InterPro" id="IPR037165">
    <property type="entry name" value="AldOxase/xan_DH_Mopterin-bd_sf"/>
</dbReference>
<dbReference type="PANTHER" id="PTHR11908">
    <property type="entry name" value="XANTHINE DEHYDROGENASE"/>
    <property type="match status" value="1"/>
</dbReference>
<keyword evidence="1" id="KW-0500">Molybdenum</keyword>
<dbReference type="Pfam" id="PF20256">
    <property type="entry name" value="MoCoBD_2"/>
    <property type="match status" value="1"/>
</dbReference>
<dbReference type="InterPro" id="IPR016208">
    <property type="entry name" value="Ald_Oxase/xanthine_DH-like"/>
</dbReference>
<keyword evidence="2" id="KW-0560">Oxidoreductase</keyword>
<evidence type="ECO:0000256" key="2">
    <source>
        <dbReference type="ARBA" id="ARBA00023002"/>
    </source>
</evidence>
<proteinExistence type="predicted"/>
<name>A0A2M9G690_9PROT</name>
<dbReference type="InterPro" id="IPR008274">
    <property type="entry name" value="AldOxase/xan_DH_MoCoBD1"/>
</dbReference>
<dbReference type="Proteomes" id="UP000229498">
    <property type="component" value="Unassembled WGS sequence"/>
</dbReference>
<evidence type="ECO:0000259" key="3">
    <source>
        <dbReference type="SMART" id="SM01008"/>
    </source>
</evidence>
<feature type="domain" description="Aldehyde oxidase/xanthine dehydrogenase a/b hammerhead" evidence="3">
    <location>
        <begin position="30"/>
        <end position="150"/>
    </location>
</feature>
<evidence type="ECO:0000256" key="1">
    <source>
        <dbReference type="ARBA" id="ARBA00022505"/>
    </source>
</evidence>
<reference evidence="4 5" key="1">
    <citation type="submission" date="2017-11" db="EMBL/GenBank/DDBJ databases">
        <title>Draft genome sequence of Rhizobiales bacterium SY3-13.</title>
        <authorList>
            <person name="Sun C."/>
        </authorList>
    </citation>
    <scope>NUCLEOTIDE SEQUENCE [LARGE SCALE GENOMIC DNA]</scope>
    <source>
        <strain evidence="4 5">SY3-13</strain>
    </source>
</reference>
<organism evidence="4 5">
    <name type="scientific">Minwuia thermotolerans</name>
    <dbReference type="NCBI Taxonomy" id="2056226"/>
    <lineage>
        <taxon>Bacteria</taxon>
        <taxon>Pseudomonadati</taxon>
        <taxon>Pseudomonadota</taxon>
        <taxon>Alphaproteobacteria</taxon>
        <taxon>Minwuiales</taxon>
        <taxon>Minwuiaceae</taxon>
        <taxon>Minwuia</taxon>
    </lineage>
</organism>
<comment type="caution">
    <text evidence="4">The sequence shown here is derived from an EMBL/GenBank/DDBJ whole genome shotgun (WGS) entry which is preliminary data.</text>
</comment>
<dbReference type="SUPFAM" id="SSF54665">
    <property type="entry name" value="CO dehydrogenase molybdoprotein N-domain-like"/>
    <property type="match status" value="1"/>
</dbReference>
<dbReference type="Gene3D" id="3.30.365.10">
    <property type="entry name" value="Aldehyde oxidase/xanthine dehydrogenase, molybdopterin binding domain"/>
    <property type="match status" value="4"/>
</dbReference>
<dbReference type="OrthoDB" id="9758509at2"/>
<dbReference type="AlphaFoldDB" id="A0A2M9G690"/>
<dbReference type="SUPFAM" id="SSF56003">
    <property type="entry name" value="Molybdenum cofactor-binding domain"/>
    <property type="match status" value="1"/>
</dbReference>